<dbReference type="GO" id="GO:0006307">
    <property type="term" value="P:DNA alkylation repair"/>
    <property type="evidence" value="ECO:0000318"/>
    <property type="project" value="GO_Central"/>
</dbReference>
<proteinExistence type="predicted"/>
<keyword evidence="11" id="KW-0539">Nucleus</keyword>
<name>D6X1E3_TRICA</name>
<accession>D6X1E3</accession>
<evidence type="ECO:0000256" key="17">
    <source>
        <dbReference type="ARBA" id="ARBA00051755"/>
    </source>
</evidence>
<comment type="catalytic activity">
    <reaction evidence="12">
        <text>an N(1)-methyl-2'-deoxyadenosine in single-stranded DNA + 2-oxoglutarate + O2 = a 2'-deoxyadenosine in single-stranded DNA + formaldehyde + succinate + CO2 + H(+)</text>
        <dbReference type="Rhea" id="RHEA:70447"/>
        <dbReference type="Rhea" id="RHEA-COMP:17895"/>
        <dbReference type="Rhea" id="RHEA-COMP:17896"/>
        <dbReference type="ChEBI" id="CHEBI:15378"/>
        <dbReference type="ChEBI" id="CHEBI:15379"/>
        <dbReference type="ChEBI" id="CHEBI:16526"/>
        <dbReference type="ChEBI" id="CHEBI:16810"/>
        <dbReference type="ChEBI" id="CHEBI:16842"/>
        <dbReference type="ChEBI" id="CHEBI:30031"/>
        <dbReference type="ChEBI" id="CHEBI:90615"/>
        <dbReference type="ChEBI" id="CHEBI:139096"/>
    </reaction>
    <physiologicalReaction direction="left-to-right" evidence="12">
        <dbReference type="Rhea" id="RHEA:70448"/>
    </physiologicalReaction>
</comment>
<evidence type="ECO:0000256" key="15">
    <source>
        <dbReference type="ARBA" id="ARBA00051376"/>
    </source>
</evidence>
<evidence type="ECO:0000256" key="4">
    <source>
        <dbReference type="ARBA" id="ARBA00022723"/>
    </source>
</evidence>
<protein>
    <recommendedName>
        <fullName evidence="24">DNA oxidative demethylase ALKBH2</fullName>
        <ecNumber evidence="23">1.14.11.33</ecNumber>
    </recommendedName>
    <alternativeName>
        <fullName evidence="25">Alkylated DNA repair protein alkB homolog 2</fullName>
    </alternativeName>
    <alternativeName>
        <fullName evidence="26">Alpha-ketoglutarate-dependent dioxygenase alkB homolog 2</fullName>
    </alternativeName>
</protein>
<evidence type="ECO:0000256" key="16">
    <source>
        <dbReference type="ARBA" id="ARBA00051434"/>
    </source>
</evidence>
<dbReference type="Proteomes" id="UP000007266">
    <property type="component" value="Linkage group 9"/>
</dbReference>
<evidence type="ECO:0000256" key="24">
    <source>
        <dbReference type="ARBA" id="ARBA00072134"/>
    </source>
</evidence>
<feature type="binding site" evidence="27">
    <location>
        <begin position="82"/>
        <end position="84"/>
    </location>
    <ligand>
        <name>substrate</name>
    </ligand>
</feature>
<evidence type="ECO:0000256" key="19">
    <source>
        <dbReference type="ARBA" id="ARBA00052627"/>
    </source>
</evidence>
<feature type="binding site" evidence="27">
    <location>
        <position position="197"/>
    </location>
    <ligand>
        <name>2-oxoglutarate</name>
        <dbReference type="ChEBI" id="CHEBI:16810"/>
    </ligand>
</feature>
<keyword evidence="8" id="KW-0560">Oxidoreductase</keyword>
<comment type="catalytic activity">
    <reaction evidence="19">
        <text>a 1,N(6)-etheno-2'-deoxyadenosine in double-stranded DNA + 2-oxoglutarate + O2 + H2O = a 2'-deoxyadenosine in double-stranded DNA + glyoxal + succinate + CO2</text>
        <dbReference type="Rhea" id="RHEA:70463"/>
        <dbReference type="Rhea" id="RHEA-COMP:17897"/>
        <dbReference type="Rhea" id="RHEA-COMP:17903"/>
        <dbReference type="ChEBI" id="CHEBI:15377"/>
        <dbReference type="ChEBI" id="CHEBI:15379"/>
        <dbReference type="ChEBI" id="CHEBI:16526"/>
        <dbReference type="ChEBI" id="CHEBI:16810"/>
        <dbReference type="ChEBI" id="CHEBI:30031"/>
        <dbReference type="ChEBI" id="CHEBI:34779"/>
        <dbReference type="ChEBI" id="CHEBI:90615"/>
        <dbReference type="ChEBI" id="CHEBI:189583"/>
    </reaction>
    <physiologicalReaction direction="left-to-right" evidence="19">
        <dbReference type="Rhea" id="RHEA:70464"/>
    </physiologicalReaction>
</comment>
<organism evidence="29 30">
    <name type="scientific">Tribolium castaneum</name>
    <name type="common">Red flour beetle</name>
    <dbReference type="NCBI Taxonomy" id="7070"/>
    <lineage>
        <taxon>Eukaryota</taxon>
        <taxon>Metazoa</taxon>
        <taxon>Ecdysozoa</taxon>
        <taxon>Arthropoda</taxon>
        <taxon>Hexapoda</taxon>
        <taxon>Insecta</taxon>
        <taxon>Pterygota</taxon>
        <taxon>Neoptera</taxon>
        <taxon>Endopterygota</taxon>
        <taxon>Coleoptera</taxon>
        <taxon>Polyphaga</taxon>
        <taxon>Cucujiformia</taxon>
        <taxon>Tenebrionidae</taxon>
        <taxon>Tenebrionidae incertae sedis</taxon>
        <taxon>Tribolium</taxon>
    </lineage>
</organism>
<dbReference type="Pfam" id="PF13532">
    <property type="entry name" value="2OG-FeII_Oxy_2"/>
    <property type="match status" value="1"/>
</dbReference>
<comment type="catalytic activity">
    <reaction evidence="14">
        <text>a 1,N(6)-etheno-2'-deoxyadenosine in single-stranded DNA + 2-oxoglutarate + O2 + H2O = a 2'-deoxyadenosine in single-stranded DNA + glyoxal + succinate + CO2</text>
        <dbReference type="Rhea" id="RHEA:70459"/>
        <dbReference type="Rhea" id="RHEA-COMP:17896"/>
        <dbReference type="Rhea" id="RHEA-COMP:17904"/>
        <dbReference type="ChEBI" id="CHEBI:15377"/>
        <dbReference type="ChEBI" id="CHEBI:15379"/>
        <dbReference type="ChEBI" id="CHEBI:16526"/>
        <dbReference type="ChEBI" id="CHEBI:16810"/>
        <dbReference type="ChEBI" id="CHEBI:30031"/>
        <dbReference type="ChEBI" id="CHEBI:34779"/>
        <dbReference type="ChEBI" id="CHEBI:90615"/>
        <dbReference type="ChEBI" id="CHEBI:189583"/>
    </reaction>
    <physiologicalReaction direction="left-to-right" evidence="14">
        <dbReference type="Rhea" id="RHEA:70460"/>
    </physiologicalReaction>
</comment>
<comment type="catalytic activity">
    <reaction evidence="20">
        <text>an N(1)-methyl-2'-deoxyadenosine in double-stranded DNA + 2-oxoglutarate + O2 = a 2'-deoxyadenosine in double-stranded DNA + formaldehyde + succinate + CO2 + H(+)</text>
        <dbReference type="Rhea" id="RHEA:70443"/>
        <dbReference type="Rhea" id="RHEA-COMP:14236"/>
        <dbReference type="Rhea" id="RHEA-COMP:17897"/>
        <dbReference type="ChEBI" id="CHEBI:15378"/>
        <dbReference type="ChEBI" id="CHEBI:15379"/>
        <dbReference type="ChEBI" id="CHEBI:16526"/>
        <dbReference type="ChEBI" id="CHEBI:16810"/>
        <dbReference type="ChEBI" id="CHEBI:16842"/>
        <dbReference type="ChEBI" id="CHEBI:30031"/>
        <dbReference type="ChEBI" id="CHEBI:90615"/>
        <dbReference type="ChEBI" id="CHEBI:139096"/>
    </reaction>
    <physiologicalReaction direction="left-to-right" evidence="20">
        <dbReference type="Rhea" id="RHEA:70444"/>
    </physiologicalReaction>
</comment>
<dbReference type="Gene3D" id="2.60.120.590">
    <property type="entry name" value="Alpha-ketoglutarate-dependent dioxygenase AlkB-like"/>
    <property type="match status" value="1"/>
</dbReference>
<keyword evidence="9" id="KW-0408">Iron</keyword>
<comment type="cofactor">
    <cofactor evidence="1">
        <name>Fe(2+)</name>
        <dbReference type="ChEBI" id="CHEBI:29033"/>
    </cofactor>
</comment>
<evidence type="ECO:0000256" key="10">
    <source>
        <dbReference type="ARBA" id="ARBA00023204"/>
    </source>
</evidence>
<evidence type="ECO:0000256" key="6">
    <source>
        <dbReference type="ARBA" id="ARBA00022842"/>
    </source>
</evidence>
<evidence type="ECO:0000256" key="1">
    <source>
        <dbReference type="ARBA" id="ARBA00001954"/>
    </source>
</evidence>
<keyword evidence="4" id="KW-0479">Metal-binding</keyword>
<feature type="binding site" evidence="27">
    <location>
        <begin position="62"/>
        <end position="64"/>
    </location>
    <ligand>
        <name>substrate</name>
    </ligand>
</feature>
<evidence type="ECO:0000256" key="20">
    <source>
        <dbReference type="ARBA" id="ARBA00052800"/>
    </source>
</evidence>
<comment type="subunit">
    <text evidence="22">Interacts with PCNA homotrimer; this interaction is enhanced during the S-phase of the cell cycle. Interacts with nucleolar proteins NCL, UBTF and NPM1. Interacts with XRCC5-XRCC6 heterodimer.</text>
</comment>
<dbReference type="GO" id="GO:0035516">
    <property type="term" value="F:broad specificity oxidative DNA demethylase activity"/>
    <property type="evidence" value="ECO:0000318"/>
    <property type="project" value="GO_Central"/>
</dbReference>
<dbReference type="InterPro" id="IPR037151">
    <property type="entry name" value="AlkB-like_sf"/>
</dbReference>
<feature type="binding site" evidence="27">
    <location>
        <position position="121"/>
    </location>
    <ligand>
        <name>2-oxoglutarate</name>
        <dbReference type="ChEBI" id="CHEBI:16810"/>
    </ligand>
</feature>
<evidence type="ECO:0000256" key="21">
    <source>
        <dbReference type="ARBA" id="ARBA00053025"/>
    </source>
</evidence>
<keyword evidence="6" id="KW-0460">Magnesium</keyword>
<reference evidence="29 30" key="1">
    <citation type="journal article" date="2008" name="Nature">
        <title>The genome of the model beetle and pest Tribolium castaneum.</title>
        <authorList>
            <consortium name="Tribolium Genome Sequencing Consortium"/>
            <person name="Richards S."/>
            <person name="Gibbs R.A."/>
            <person name="Weinstock G.M."/>
            <person name="Brown S.J."/>
            <person name="Denell R."/>
            <person name="Beeman R.W."/>
            <person name="Gibbs R."/>
            <person name="Beeman R.W."/>
            <person name="Brown S.J."/>
            <person name="Bucher G."/>
            <person name="Friedrich M."/>
            <person name="Grimmelikhuijzen C.J."/>
            <person name="Klingler M."/>
            <person name="Lorenzen M."/>
            <person name="Richards S."/>
            <person name="Roth S."/>
            <person name="Schroder R."/>
            <person name="Tautz D."/>
            <person name="Zdobnov E.M."/>
            <person name="Muzny D."/>
            <person name="Gibbs R.A."/>
            <person name="Weinstock G.M."/>
            <person name="Attaway T."/>
            <person name="Bell S."/>
            <person name="Buhay C.J."/>
            <person name="Chandrabose M.N."/>
            <person name="Chavez D."/>
            <person name="Clerk-Blankenburg K.P."/>
            <person name="Cree A."/>
            <person name="Dao M."/>
            <person name="Davis C."/>
            <person name="Chacko J."/>
            <person name="Dinh H."/>
            <person name="Dugan-Rocha S."/>
            <person name="Fowler G."/>
            <person name="Garner T.T."/>
            <person name="Garnes J."/>
            <person name="Gnirke A."/>
            <person name="Hawes A."/>
            <person name="Hernandez J."/>
            <person name="Hines S."/>
            <person name="Holder M."/>
            <person name="Hume J."/>
            <person name="Jhangiani S.N."/>
            <person name="Joshi V."/>
            <person name="Khan Z.M."/>
            <person name="Jackson L."/>
            <person name="Kovar C."/>
            <person name="Kowis A."/>
            <person name="Lee S."/>
            <person name="Lewis L.R."/>
            <person name="Margolis J."/>
            <person name="Morgan M."/>
            <person name="Nazareth L.V."/>
            <person name="Nguyen N."/>
            <person name="Okwuonu G."/>
            <person name="Parker D."/>
            <person name="Richards S."/>
            <person name="Ruiz S.J."/>
            <person name="Santibanez J."/>
            <person name="Savard J."/>
            <person name="Scherer S.E."/>
            <person name="Schneider B."/>
            <person name="Sodergren E."/>
            <person name="Tautz D."/>
            <person name="Vattahil S."/>
            <person name="Villasana D."/>
            <person name="White C.S."/>
            <person name="Wright R."/>
            <person name="Park Y."/>
            <person name="Beeman R.W."/>
            <person name="Lord J."/>
            <person name="Oppert B."/>
            <person name="Lorenzen M."/>
            <person name="Brown S."/>
            <person name="Wang L."/>
            <person name="Savard J."/>
            <person name="Tautz D."/>
            <person name="Richards S."/>
            <person name="Weinstock G."/>
            <person name="Gibbs R.A."/>
            <person name="Liu Y."/>
            <person name="Worley K."/>
            <person name="Weinstock G."/>
            <person name="Elsik C.G."/>
            <person name="Reese J.T."/>
            <person name="Elhaik E."/>
            <person name="Landan G."/>
            <person name="Graur D."/>
            <person name="Arensburger P."/>
            <person name="Atkinson P."/>
            <person name="Beeman R.W."/>
            <person name="Beidler J."/>
            <person name="Brown S.J."/>
            <person name="Demuth J.P."/>
            <person name="Drury D.W."/>
            <person name="Du Y.Z."/>
            <person name="Fujiwara H."/>
            <person name="Lorenzen M."/>
            <person name="Maselli V."/>
            <person name="Osanai M."/>
            <person name="Park Y."/>
            <person name="Robertson H.M."/>
            <person name="Tu Z."/>
            <person name="Wang J.J."/>
            <person name="Wang S."/>
            <person name="Richards S."/>
            <person name="Song H."/>
            <person name="Zhang L."/>
            <person name="Sodergren E."/>
            <person name="Werner D."/>
            <person name="Stanke M."/>
            <person name="Morgenstern B."/>
            <person name="Solovyev V."/>
            <person name="Kosarev P."/>
            <person name="Brown G."/>
            <person name="Chen H.C."/>
            <person name="Ermolaeva O."/>
            <person name="Hlavina W."/>
            <person name="Kapustin Y."/>
            <person name="Kiryutin B."/>
            <person name="Kitts P."/>
            <person name="Maglott D."/>
            <person name="Pruitt K."/>
            <person name="Sapojnikov V."/>
            <person name="Souvorov A."/>
            <person name="Mackey A.J."/>
            <person name="Waterhouse R.M."/>
            <person name="Wyder S."/>
            <person name="Zdobnov E.M."/>
            <person name="Zdobnov E.M."/>
            <person name="Wyder S."/>
            <person name="Kriventseva E.V."/>
            <person name="Kadowaki T."/>
            <person name="Bork P."/>
            <person name="Aranda M."/>
            <person name="Bao R."/>
            <person name="Beermann A."/>
            <person name="Berns N."/>
            <person name="Bolognesi R."/>
            <person name="Bonneton F."/>
            <person name="Bopp D."/>
            <person name="Brown S.J."/>
            <person name="Bucher G."/>
            <person name="Butts T."/>
            <person name="Chaumot A."/>
            <person name="Denell R.E."/>
            <person name="Ferrier D.E."/>
            <person name="Friedrich M."/>
            <person name="Gordon C.M."/>
            <person name="Jindra M."/>
            <person name="Klingler M."/>
            <person name="Lan Q."/>
            <person name="Lattorff H.M."/>
            <person name="Laudet V."/>
            <person name="von Levetsow C."/>
            <person name="Liu Z."/>
            <person name="Lutz R."/>
            <person name="Lynch J.A."/>
            <person name="da Fonseca R.N."/>
            <person name="Posnien N."/>
            <person name="Reuter R."/>
            <person name="Roth S."/>
            <person name="Savard J."/>
            <person name="Schinko J.B."/>
            <person name="Schmitt C."/>
            <person name="Schoppmeier M."/>
            <person name="Schroder R."/>
            <person name="Shippy T.D."/>
            <person name="Simonnet F."/>
            <person name="Marques-Souza H."/>
            <person name="Tautz D."/>
            <person name="Tomoyasu Y."/>
            <person name="Trauner J."/>
            <person name="Van der Zee M."/>
            <person name="Vervoort M."/>
            <person name="Wittkopp N."/>
            <person name="Wimmer E.A."/>
            <person name="Yang X."/>
            <person name="Jones A.K."/>
            <person name="Sattelle D.B."/>
            <person name="Ebert P.R."/>
            <person name="Nelson D."/>
            <person name="Scott J.G."/>
            <person name="Beeman R.W."/>
            <person name="Muthukrishnan S."/>
            <person name="Kramer K.J."/>
            <person name="Arakane Y."/>
            <person name="Beeman R.W."/>
            <person name="Zhu Q."/>
            <person name="Hogenkamp D."/>
            <person name="Dixit R."/>
            <person name="Oppert B."/>
            <person name="Jiang H."/>
            <person name="Zou Z."/>
            <person name="Marshall J."/>
            <person name="Elpidina E."/>
            <person name="Vinokurov K."/>
            <person name="Oppert C."/>
            <person name="Zou Z."/>
            <person name="Evans J."/>
            <person name="Lu Z."/>
            <person name="Zhao P."/>
            <person name="Sumathipala N."/>
            <person name="Altincicek B."/>
            <person name="Vilcinskas A."/>
            <person name="Williams M."/>
            <person name="Hultmark D."/>
            <person name="Hetru C."/>
            <person name="Jiang H."/>
            <person name="Grimmelikhuijzen C.J."/>
            <person name="Hauser F."/>
            <person name="Cazzamali G."/>
            <person name="Williamson M."/>
            <person name="Park Y."/>
            <person name="Li B."/>
            <person name="Tanaka Y."/>
            <person name="Predel R."/>
            <person name="Neupert S."/>
            <person name="Schachtner J."/>
            <person name="Verleyen P."/>
            <person name="Raible F."/>
            <person name="Bork P."/>
            <person name="Friedrich M."/>
            <person name="Walden K.K."/>
            <person name="Robertson H.M."/>
            <person name="Angeli S."/>
            <person name="Foret S."/>
            <person name="Bucher G."/>
            <person name="Schuetz S."/>
            <person name="Maleszka R."/>
            <person name="Wimmer E.A."/>
            <person name="Beeman R.W."/>
            <person name="Lorenzen M."/>
            <person name="Tomoyasu Y."/>
            <person name="Miller S.C."/>
            <person name="Grossmann D."/>
            <person name="Bucher G."/>
        </authorList>
    </citation>
    <scope>NUCLEOTIDE SEQUENCE [LARGE SCALE GENOMIC DNA]</scope>
    <source>
        <strain evidence="29 30">Georgia GA2</strain>
    </source>
</reference>
<comment type="catalytic activity">
    <reaction evidence="17">
        <text>a 1,N(2)-etheno-2'-deoxyguanosine in double-stranded DNA + 2-oxoglutarate + O2 + H2O = a 2'-deoxyguanosine in double-stranded DNA + glyoxal + succinate + CO2</text>
        <dbReference type="Rhea" id="RHEA:70487"/>
        <dbReference type="Rhea" id="RHEA-COMP:17910"/>
        <dbReference type="Rhea" id="RHEA-COMP:17912"/>
        <dbReference type="ChEBI" id="CHEBI:15377"/>
        <dbReference type="ChEBI" id="CHEBI:15379"/>
        <dbReference type="ChEBI" id="CHEBI:16526"/>
        <dbReference type="ChEBI" id="CHEBI:16810"/>
        <dbReference type="ChEBI" id="CHEBI:30031"/>
        <dbReference type="ChEBI" id="CHEBI:34779"/>
        <dbReference type="ChEBI" id="CHEBI:85445"/>
        <dbReference type="ChEBI" id="CHEBI:189586"/>
    </reaction>
    <physiologicalReaction direction="left-to-right" evidence="17">
        <dbReference type="Rhea" id="RHEA:70488"/>
    </physiologicalReaction>
</comment>
<dbReference type="InParanoid" id="D6X1E3"/>
<feature type="binding site" evidence="27">
    <location>
        <position position="119"/>
    </location>
    <ligand>
        <name>2-oxoglutarate</name>
        <dbReference type="ChEBI" id="CHEBI:16810"/>
    </ligand>
</feature>
<dbReference type="EC" id="1.14.11.33" evidence="23"/>
<comment type="catalytic activity">
    <reaction evidence="16">
        <text>a 3,N(4)-etheno-2'-deoxycytidine in double-stranded DNA + 2-oxoglutarate + O2 + H2O = a 2'-deoxycytidine in double-stranded DNA + glyoxal + succinate + CO2</text>
        <dbReference type="Rhea" id="RHEA:70467"/>
        <dbReference type="Rhea" id="RHEA-COMP:17070"/>
        <dbReference type="Rhea" id="RHEA-COMP:17905"/>
        <dbReference type="ChEBI" id="CHEBI:15377"/>
        <dbReference type="ChEBI" id="CHEBI:15379"/>
        <dbReference type="ChEBI" id="CHEBI:16526"/>
        <dbReference type="ChEBI" id="CHEBI:16810"/>
        <dbReference type="ChEBI" id="CHEBI:30031"/>
        <dbReference type="ChEBI" id="CHEBI:34779"/>
        <dbReference type="ChEBI" id="CHEBI:85452"/>
        <dbReference type="ChEBI" id="CHEBI:189585"/>
    </reaction>
    <physiologicalReaction direction="left-to-right" evidence="16">
        <dbReference type="Rhea" id="RHEA:70468"/>
    </physiologicalReaction>
</comment>
<evidence type="ECO:0000256" key="22">
    <source>
        <dbReference type="ARBA" id="ARBA00062909"/>
    </source>
</evidence>
<evidence type="ECO:0000256" key="11">
    <source>
        <dbReference type="ARBA" id="ARBA00023242"/>
    </source>
</evidence>
<dbReference type="AlphaFoldDB" id="D6X1E3"/>
<feature type="binding site" evidence="27">
    <location>
        <position position="131"/>
    </location>
    <ligand>
        <name>2-oxoglutarate</name>
        <dbReference type="ChEBI" id="CHEBI:16810"/>
    </ligand>
</feature>
<dbReference type="STRING" id="7070.D6X1E3"/>
<dbReference type="PANTHER" id="PTHR31573">
    <property type="entry name" value="ALPHA-KETOGLUTARATE-DEPENDENT DIOXYGENASE ALKB HOMOLOG 2"/>
    <property type="match status" value="1"/>
</dbReference>
<evidence type="ECO:0000256" key="5">
    <source>
        <dbReference type="ARBA" id="ARBA00022763"/>
    </source>
</evidence>
<evidence type="ECO:0000256" key="12">
    <source>
        <dbReference type="ARBA" id="ARBA00051010"/>
    </source>
</evidence>
<comment type="subcellular location">
    <subcellularLocation>
        <location evidence="2">Nucleus</location>
        <location evidence="2">Nucleolus</location>
    </subcellularLocation>
    <subcellularLocation>
        <location evidence="3">Nucleus</location>
        <location evidence="3">Nucleoplasm</location>
    </subcellularLocation>
</comment>
<comment type="catalytic activity">
    <reaction evidence="13">
        <text>an N(3)-methyl-2'-deoxycytidine in single-stranded DNA + 2-oxoglutarate + O2 = a 2'-deoxycytidine in single-stranded DNA + formaldehyde + succinate + CO2 + H(+)</text>
        <dbReference type="Rhea" id="RHEA:70435"/>
        <dbReference type="Rhea" id="RHEA-COMP:12846"/>
        <dbReference type="Rhea" id="RHEA-COMP:17894"/>
        <dbReference type="ChEBI" id="CHEBI:15378"/>
        <dbReference type="ChEBI" id="CHEBI:15379"/>
        <dbReference type="ChEBI" id="CHEBI:16526"/>
        <dbReference type="ChEBI" id="CHEBI:16810"/>
        <dbReference type="ChEBI" id="CHEBI:16842"/>
        <dbReference type="ChEBI" id="CHEBI:30031"/>
        <dbReference type="ChEBI" id="CHEBI:85452"/>
        <dbReference type="ChEBI" id="CHEBI:139075"/>
    </reaction>
    <physiologicalReaction direction="left-to-right" evidence="13">
        <dbReference type="Rhea" id="RHEA:70436"/>
    </physiologicalReaction>
</comment>
<dbReference type="GO" id="GO:0008198">
    <property type="term" value="F:ferrous iron binding"/>
    <property type="evidence" value="ECO:0000318"/>
    <property type="project" value="GO_Central"/>
</dbReference>
<comment type="catalytic activity">
    <reaction evidence="21">
        <text>a methylated nucleobase within DNA + 2-oxoglutarate + O2 = a nucleobase within DNA + formaldehyde + succinate + CO2</text>
        <dbReference type="Rhea" id="RHEA:30299"/>
        <dbReference type="Rhea" id="RHEA-COMP:12192"/>
        <dbReference type="Rhea" id="RHEA-COMP:12193"/>
        <dbReference type="ChEBI" id="CHEBI:15379"/>
        <dbReference type="ChEBI" id="CHEBI:16526"/>
        <dbReference type="ChEBI" id="CHEBI:16810"/>
        <dbReference type="ChEBI" id="CHEBI:16842"/>
        <dbReference type="ChEBI" id="CHEBI:30031"/>
        <dbReference type="ChEBI" id="CHEBI:32875"/>
        <dbReference type="ChEBI" id="CHEBI:64428"/>
        <dbReference type="EC" id="1.14.11.33"/>
    </reaction>
    <physiologicalReaction direction="left-to-right" evidence="21">
        <dbReference type="Rhea" id="RHEA:30300"/>
    </physiologicalReaction>
</comment>
<feature type="binding site" evidence="27">
    <location>
        <position position="215"/>
    </location>
    <ligand>
        <name>2-oxoglutarate</name>
        <dbReference type="ChEBI" id="CHEBI:16810"/>
    </ligand>
</feature>
<dbReference type="HOGENOM" id="CLU_048788_5_0_1"/>
<dbReference type="GO" id="GO:0051747">
    <property type="term" value="F:cytosine C-5 DNA demethylase activity"/>
    <property type="evidence" value="ECO:0000318"/>
    <property type="project" value="GO_Central"/>
</dbReference>
<feature type="domain" description="Fe2OG dioxygenase" evidence="28">
    <location>
        <begin position="112"/>
        <end position="218"/>
    </location>
</feature>
<dbReference type="eggNOG" id="ENOG502QTDK">
    <property type="taxonomic scope" value="Eukaryota"/>
</dbReference>
<evidence type="ECO:0000256" key="2">
    <source>
        <dbReference type="ARBA" id="ARBA00004604"/>
    </source>
</evidence>
<keyword evidence="5" id="KW-0227">DNA damage</keyword>
<comment type="catalytic activity">
    <reaction evidence="18">
        <text>a 3,N(4)-etheno-2'-deoxycytidine in single-stranded DNA + 2-oxoglutarate + O2 + H2O = a 2'-deoxycytidine in single-stranded DNA + glyoxal + succinate + CO2</text>
        <dbReference type="Rhea" id="RHEA:70471"/>
        <dbReference type="Rhea" id="RHEA-COMP:12846"/>
        <dbReference type="Rhea" id="RHEA-COMP:17906"/>
        <dbReference type="ChEBI" id="CHEBI:15377"/>
        <dbReference type="ChEBI" id="CHEBI:15379"/>
        <dbReference type="ChEBI" id="CHEBI:16526"/>
        <dbReference type="ChEBI" id="CHEBI:16810"/>
        <dbReference type="ChEBI" id="CHEBI:30031"/>
        <dbReference type="ChEBI" id="CHEBI:34779"/>
        <dbReference type="ChEBI" id="CHEBI:85452"/>
        <dbReference type="ChEBI" id="CHEBI:189585"/>
    </reaction>
    <physiologicalReaction direction="left-to-right" evidence="18">
        <dbReference type="Rhea" id="RHEA:70472"/>
    </physiologicalReaction>
</comment>
<gene>
    <name evidence="29" type="primary">AUGUSTUS-3.0.2_12881</name>
    <name evidence="29" type="ORF">TcasGA2_TC012881</name>
</gene>
<evidence type="ECO:0000313" key="30">
    <source>
        <dbReference type="Proteomes" id="UP000007266"/>
    </source>
</evidence>
<evidence type="ECO:0000256" key="25">
    <source>
        <dbReference type="ARBA" id="ARBA00077989"/>
    </source>
</evidence>
<dbReference type="PANTHER" id="PTHR31573:SF1">
    <property type="entry name" value="DNA OXIDATIVE DEMETHYLASE ALKBH2"/>
    <property type="match status" value="1"/>
</dbReference>
<evidence type="ECO:0000256" key="18">
    <source>
        <dbReference type="ARBA" id="ARBA00052597"/>
    </source>
</evidence>
<dbReference type="FunFam" id="2.60.120.590:FF:000004">
    <property type="entry name" value="DNA oxidative demethylase ALKBH2"/>
    <property type="match status" value="1"/>
</dbReference>
<dbReference type="OMA" id="TQHHWQH"/>
<dbReference type="GO" id="GO:0005654">
    <property type="term" value="C:nucleoplasm"/>
    <property type="evidence" value="ECO:0007669"/>
    <property type="project" value="UniProtKB-SubCell"/>
</dbReference>
<evidence type="ECO:0000256" key="7">
    <source>
        <dbReference type="ARBA" id="ARBA00022964"/>
    </source>
</evidence>
<evidence type="ECO:0000259" key="28">
    <source>
        <dbReference type="PROSITE" id="PS51471"/>
    </source>
</evidence>
<evidence type="ECO:0000256" key="9">
    <source>
        <dbReference type="ARBA" id="ARBA00023004"/>
    </source>
</evidence>
<dbReference type="PhylomeDB" id="D6X1E3"/>
<dbReference type="InterPro" id="IPR032852">
    <property type="entry name" value="ALKBH2"/>
</dbReference>
<feature type="binding site" evidence="27">
    <location>
        <position position="209"/>
    </location>
    <ligand>
        <name>2-oxoglutarate</name>
        <dbReference type="ChEBI" id="CHEBI:16810"/>
    </ligand>
</feature>
<evidence type="ECO:0000256" key="13">
    <source>
        <dbReference type="ARBA" id="ARBA00051165"/>
    </source>
</evidence>
<evidence type="ECO:0000256" key="3">
    <source>
        <dbReference type="ARBA" id="ARBA00004642"/>
    </source>
</evidence>
<evidence type="ECO:0000256" key="26">
    <source>
        <dbReference type="ARBA" id="ARBA00081727"/>
    </source>
</evidence>
<dbReference type="InterPro" id="IPR005123">
    <property type="entry name" value="Oxoglu/Fe-dep_dioxygenase_dom"/>
</dbReference>
<keyword evidence="7 29" id="KW-0223">Dioxygenase</keyword>
<keyword evidence="30" id="KW-1185">Reference proteome</keyword>
<dbReference type="OrthoDB" id="445341at2759"/>
<feature type="binding site" evidence="27">
    <location>
        <position position="213"/>
    </location>
    <ligand>
        <name>2-oxoglutarate</name>
        <dbReference type="ChEBI" id="CHEBI:16810"/>
    </ligand>
</feature>
<sequence length="222" mass="25613">MMASKRRKIDETCQLEMKKITAENLSLDYFLLLSRNVASELMQQLEDSVEYLDGDLSKVRVFGKWHQIPRQQAAYGDQGTVYKFSGTSIPCKPWTETLIQVRNLIKRVTGFDYNFVLINRYRDGNDHIGEHKDNESELDKNTPIASLSLGQQRLFVFKHQDCRKKGGAKRSVPPVKIQLQHGSLLLMNPPTNNYWYHALPPAKRAPGARINLTFRKINCYNQ</sequence>
<reference evidence="29 30" key="2">
    <citation type="journal article" date="2010" name="Nucleic Acids Res.">
        <title>BeetleBase in 2010: revisions to provide comprehensive genomic information for Tribolium castaneum.</title>
        <authorList>
            <person name="Kim H.S."/>
            <person name="Murphy T."/>
            <person name="Xia J."/>
            <person name="Caragea D."/>
            <person name="Park Y."/>
            <person name="Beeman R.W."/>
            <person name="Lorenzen M.D."/>
            <person name="Butcher S."/>
            <person name="Manak J.R."/>
            <person name="Brown S.J."/>
        </authorList>
    </citation>
    <scope>GENOME REANNOTATION</scope>
    <source>
        <strain evidence="29 30">Georgia GA2</strain>
    </source>
</reference>
<evidence type="ECO:0000256" key="27">
    <source>
        <dbReference type="PIRSR" id="PIRSR632852-1"/>
    </source>
</evidence>
<evidence type="ECO:0000256" key="23">
    <source>
        <dbReference type="ARBA" id="ARBA00066725"/>
    </source>
</evidence>
<evidence type="ECO:0000256" key="8">
    <source>
        <dbReference type="ARBA" id="ARBA00023002"/>
    </source>
</evidence>
<dbReference type="InterPro" id="IPR027450">
    <property type="entry name" value="AlkB-like"/>
</dbReference>
<dbReference type="EMBL" id="KQ971372">
    <property type="protein sequence ID" value="EFA10619.1"/>
    <property type="molecule type" value="Genomic_DNA"/>
</dbReference>
<dbReference type="GO" id="GO:0005730">
    <property type="term" value="C:nucleolus"/>
    <property type="evidence" value="ECO:0007669"/>
    <property type="project" value="UniProtKB-SubCell"/>
</dbReference>
<keyword evidence="10" id="KW-0234">DNA repair</keyword>
<dbReference type="SUPFAM" id="SSF51197">
    <property type="entry name" value="Clavaminate synthase-like"/>
    <property type="match status" value="1"/>
</dbReference>
<evidence type="ECO:0000256" key="14">
    <source>
        <dbReference type="ARBA" id="ARBA00051189"/>
    </source>
</evidence>
<evidence type="ECO:0000313" key="29">
    <source>
        <dbReference type="EMBL" id="EFA10619.1"/>
    </source>
</evidence>
<dbReference type="PROSITE" id="PS51471">
    <property type="entry name" value="FE2OG_OXY"/>
    <property type="match status" value="1"/>
</dbReference>
<comment type="catalytic activity">
    <reaction evidence="15">
        <text>an N(3)-methyl-2'-deoxycytidine in double-stranded DNA + 2-oxoglutarate + O2 = a 2'-deoxycytidine in double-stranded DNA + formaldehyde + succinate + CO2 + H(+)</text>
        <dbReference type="Rhea" id="RHEA:70439"/>
        <dbReference type="Rhea" id="RHEA-COMP:14237"/>
        <dbReference type="Rhea" id="RHEA-COMP:17070"/>
        <dbReference type="ChEBI" id="CHEBI:15378"/>
        <dbReference type="ChEBI" id="CHEBI:15379"/>
        <dbReference type="ChEBI" id="CHEBI:16526"/>
        <dbReference type="ChEBI" id="CHEBI:16810"/>
        <dbReference type="ChEBI" id="CHEBI:16842"/>
        <dbReference type="ChEBI" id="CHEBI:30031"/>
        <dbReference type="ChEBI" id="CHEBI:85452"/>
        <dbReference type="ChEBI" id="CHEBI:139075"/>
    </reaction>
    <physiologicalReaction direction="left-to-right" evidence="15">
        <dbReference type="Rhea" id="RHEA:70440"/>
    </physiologicalReaction>
</comment>